<name>A0A9P3G1K2_9APHY</name>
<feature type="transmembrane region" description="Helical" evidence="2">
    <location>
        <begin position="890"/>
        <end position="911"/>
    </location>
</feature>
<reference evidence="3 4" key="1">
    <citation type="submission" date="2021-08" db="EMBL/GenBank/DDBJ databases">
        <title>Draft Genome Sequence of Phanerochaete sordida strain YK-624.</title>
        <authorList>
            <person name="Mori T."/>
            <person name="Dohra H."/>
            <person name="Suzuki T."/>
            <person name="Kawagishi H."/>
            <person name="Hirai H."/>
        </authorList>
    </citation>
    <scope>NUCLEOTIDE SEQUENCE [LARGE SCALE GENOMIC DNA]</scope>
    <source>
        <strain evidence="3 4">YK-624</strain>
    </source>
</reference>
<keyword evidence="2" id="KW-1133">Transmembrane helix</keyword>
<comment type="caution">
    <text evidence="3">The sequence shown here is derived from an EMBL/GenBank/DDBJ whole genome shotgun (WGS) entry which is preliminary data.</text>
</comment>
<feature type="compositionally biased region" description="Basic and acidic residues" evidence="1">
    <location>
        <begin position="53"/>
        <end position="65"/>
    </location>
</feature>
<keyword evidence="2" id="KW-0472">Membrane</keyword>
<feature type="compositionally biased region" description="Low complexity" evidence="1">
    <location>
        <begin position="290"/>
        <end position="321"/>
    </location>
</feature>
<feature type="transmembrane region" description="Helical" evidence="2">
    <location>
        <begin position="980"/>
        <end position="1003"/>
    </location>
</feature>
<proteinExistence type="predicted"/>
<feature type="compositionally biased region" description="Low complexity" evidence="1">
    <location>
        <begin position="379"/>
        <end position="393"/>
    </location>
</feature>
<feature type="region of interest" description="Disordered" evidence="1">
    <location>
        <begin position="1"/>
        <end position="436"/>
    </location>
</feature>
<feature type="compositionally biased region" description="Low complexity" evidence="1">
    <location>
        <begin position="16"/>
        <end position="29"/>
    </location>
</feature>
<protein>
    <submittedName>
        <fullName evidence="3">Uncharacterized protein</fullName>
    </submittedName>
</protein>
<dbReference type="OrthoDB" id="3245306at2759"/>
<gene>
    <name evidence="3" type="ORF">PsYK624_034050</name>
</gene>
<evidence type="ECO:0000256" key="2">
    <source>
        <dbReference type="SAM" id="Phobius"/>
    </source>
</evidence>
<sequence>MASTASTPATSPPTTPGSRPASPSPSRTGLRALGRVGTMLRRNSSGFSLKGITKSESKNSLRKEALAQAAAAEEAHALPSPVAESPVREEAANAAEAAAPAVHPAHHPSPLSHEAKASPTPSPVAPTAPALTQEPESIAEAPAPAPAPAPVPTPAPAVAPVSPPAPAPAPLVTQQPAAAAPQPQAPPAPKPVEAPAAPVRQVTVISPRQEEVVSPETVLEQLEQKAPSTRSRAGSVAQAAPVIAQERPMDYFAWGDDTSKAAGKRPSREALDAHEPVPASAPVSPPPAPAAASTSTASAPAAQRAPSRGPADPYAAAAADRFAWKDDGAVVSPKRSTSSMRPPSRDGFVGSPEQLARNLSRSPTHDEIQTSPRSIAHTLSPKASKSSLASSASYGRVVNVASGGRQVTVSMDPDTERRGRSRSRASIRVSFDDPYTDPFADPVISHMPVPTTGQHALSPIYSVDTPLDGTSPPAIHDEQPKFPEPEVHAEVAERQPSTRTESSTPVTMPLPELNEVTHTRVIREEPSAYSVGTSTVMVEHAMHETDERMPLLPRTMPVPSVGTSKAAPEPPTFSSALVPHVPYGTQGFAAHGWVEHVLPDSTVYYSNSVLRVVTDADLRAVTRLDAVISALERKSLGEPALVPPPDGWELWVREGAGRLSYDIALIKAWVNHSARKLTLQMPLPGAEALERVPEDEKLDMEYRYWLFMESHPAHVPLPESALAEAMNFLQWCYTDCLLPSQQTVEPPFTPQECQELMGLLRSSNGDGPSNRIVHTRIVARVLLRQALWRQQQFRPDRPLPSDTSKGARVQPERRNIFVWAFMTLVMSVFCLGVPYLFWGRPRHHRDEEGGMRSQSPVLIVGACACLMAAVILSAAVTLLTLPGIDDISRLSGIIAILFSASSMVSAVAALFKYKADVERSIVYVHGEGLMVMARRSIVMSLPIVFLAWAIAAFVTGITFYSFRGVTVTNKVVLRQPFVDYTHWAVVGSLGGLVGILLVSGAMARR</sequence>
<keyword evidence="2" id="KW-0812">Transmembrane</keyword>
<feature type="transmembrane region" description="Helical" evidence="2">
    <location>
        <begin position="937"/>
        <end position="960"/>
    </location>
</feature>
<feature type="transmembrane region" description="Helical" evidence="2">
    <location>
        <begin position="816"/>
        <end position="837"/>
    </location>
</feature>
<keyword evidence="4" id="KW-1185">Reference proteome</keyword>
<feature type="transmembrane region" description="Helical" evidence="2">
    <location>
        <begin position="857"/>
        <end position="884"/>
    </location>
</feature>
<feature type="compositionally biased region" description="Low complexity" evidence="1">
    <location>
        <begin position="170"/>
        <end position="182"/>
    </location>
</feature>
<dbReference type="EMBL" id="BPQB01000006">
    <property type="protein sequence ID" value="GJE87322.1"/>
    <property type="molecule type" value="Genomic_DNA"/>
</dbReference>
<evidence type="ECO:0000256" key="1">
    <source>
        <dbReference type="SAM" id="MobiDB-lite"/>
    </source>
</evidence>
<feature type="compositionally biased region" description="Pro residues" evidence="1">
    <location>
        <begin position="143"/>
        <end position="169"/>
    </location>
</feature>
<evidence type="ECO:0000313" key="3">
    <source>
        <dbReference type="EMBL" id="GJE87322.1"/>
    </source>
</evidence>
<dbReference type="AlphaFoldDB" id="A0A9P3G1K2"/>
<accession>A0A9P3G1K2</accession>
<feature type="compositionally biased region" description="Low complexity" evidence="1">
    <location>
        <begin position="92"/>
        <end position="112"/>
    </location>
</feature>
<feature type="compositionally biased region" description="Basic and acidic residues" evidence="1">
    <location>
        <begin position="266"/>
        <end position="275"/>
    </location>
</feature>
<dbReference type="Proteomes" id="UP000703269">
    <property type="component" value="Unassembled WGS sequence"/>
</dbReference>
<organism evidence="3 4">
    <name type="scientific">Phanerochaete sordida</name>
    <dbReference type="NCBI Taxonomy" id="48140"/>
    <lineage>
        <taxon>Eukaryota</taxon>
        <taxon>Fungi</taxon>
        <taxon>Dikarya</taxon>
        <taxon>Basidiomycota</taxon>
        <taxon>Agaricomycotina</taxon>
        <taxon>Agaricomycetes</taxon>
        <taxon>Polyporales</taxon>
        <taxon>Phanerochaetaceae</taxon>
        <taxon>Phanerochaete</taxon>
    </lineage>
</organism>
<evidence type="ECO:0000313" key="4">
    <source>
        <dbReference type="Proteomes" id="UP000703269"/>
    </source>
</evidence>
<feature type="compositionally biased region" description="Pro residues" evidence="1">
    <location>
        <begin position="183"/>
        <end position="192"/>
    </location>
</feature>